<sequence length="535" mass="62167">MSSTKKYHKNYTEFQDTYQLVLPLNLEGLIPEDESVRLLSHILEELDYHSLYQAYSREGRNPAVEPSLMFKILVYAYSQGIYSSRKIEQACRRDINFMWLLAGSKAPDHCTIARFRTHFLKEVCEDLFGQLARILLKSGEISGKNLFVDGTKIESRANKYTFVWKKAVGKHEARMQNQLSGRIAEINEEYIENLAFSPETAVSDLEAAAQRLEERMQSQGIVPVHGRGKRKNRIQKDQEYVKNCLERQKRYDTHKKNFKGRNSYSKTDPDATFMHMKDDHMRNAQLKPGYNIQIGVDSEYIVGVGVFPDRNDTNTLIPFVSHTEGTLCHKYESITADAGYENEENYLWLEKEGKTAYIKPLTYEKWKKRSFRKEIGRRENMTYLEEADCYVCDYGRILWNVGKKKKKSVTGYESCQDIYRCEDCTGCPHFGGKCTRSRKGKQLYVSKVLITKREESLKNIMSRDGIRYRMNRSIQVEGAFGVLKHDYGFDRFLTCGKINVKIEFLLLCMGYNINKLHAKIQGDRLQSHLHETKTA</sequence>
<evidence type="ECO:0000259" key="1">
    <source>
        <dbReference type="Pfam" id="PF05598"/>
    </source>
</evidence>
<dbReference type="Pfam" id="PF05598">
    <property type="entry name" value="DUF772"/>
    <property type="match status" value="1"/>
</dbReference>
<accession>A0AAP4BDR0</accession>
<gene>
    <name evidence="3" type="ORF">QJ036_13950</name>
</gene>
<reference evidence="3 4" key="1">
    <citation type="submission" date="2023-05" db="EMBL/GenBank/DDBJ databases">
        <title>[ruminococcus] sp. nov., isolated from a pig farm feces dump.</title>
        <authorList>
            <person name="Chang Y.-H."/>
        </authorList>
    </citation>
    <scope>NUCLEOTIDE SEQUENCE [LARGE SCALE GENOMIC DNA]</scope>
    <source>
        <strain evidence="3 4">YH-rum2234</strain>
    </source>
</reference>
<dbReference type="InterPro" id="IPR047629">
    <property type="entry name" value="IS1182_transpos"/>
</dbReference>
<dbReference type="PANTHER" id="PTHR33408:SF2">
    <property type="entry name" value="TRANSPOSASE DDE DOMAIN-CONTAINING PROTEIN"/>
    <property type="match status" value="1"/>
</dbReference>
<dbReference type="EMBL" id="JASGBQ010000040">
    <property type="protein sequence ID" value="MDI9243548.1"/>
    <property type="molecule type" value="Genomic_DNA"/>
</dbReference>
<organism evidence="3 4">
    <name type="scientific">Fusibacillus kribbianus</name>
    <dbReference type="NCBI Taxonomy" id="3044208"/>
    <lineage>
        <taxon>Bacteria</taxon>
        <taxon>Bacillati</taxon>
        <taxon>Bacillota</taxon>
        <taxon>Clostridia</taxon>
        <taxon>Lachnospirales</taxon>
        <taxon>Lachnospiraceae</taxon>
        <taxon>Fusibacillus</taxon>
    </lineage>
</organism>
<dbReference type="PANTHER" id="PTHR33408">
    <property type="entry name" value="TRANSPOSASE"/>
    <property type="match status" value="1"/>
</dbReference>
<dbReference type="InterPro" id="IPR025668">
    <property type="entry name" value="Tnp_DDE_dom"/>
</dbReference>
<protein>
    <submittedName>
        <fullName evidence="3">IS1182 family transposase</fullName>
    </submittedName>
</protein>
<feature type="domain" description="Transposase InsH N-terminal" evidence="1">
    <location>
        <begin position="25"/>
        <end position="117"/>
    </location>
</feature>
<keyword evidence="4" id="KW-1185">Reference proteome</keyword>
<dbReference type="RefSeq" id="WP_283231944.1">
    <property type="nucleotide sequence ID" value="NZ_JASGBQ010000040.1"/>
</dbReference>
<feature type="domain" description="Transposase DDE" evidence="2">
    <location>
        <begin position="391"/>
        <end position="517"/>
    </location>
</feature>
<dbReference type="Pfam" id="PF13751">
    <property type="entry name" value="DDE_Tnp_1_6"/>
    <property type="match status" value="1"/>
</dbReference>
<evidence type="ECO:0000313" key="3">
    <source>
        <dbReference type="EMBL" id="MDI9243548.1"/>
    </source>
</evidence>
<proteinExistence type="predicted"/>
<dbReference type="InterPro" id="IPR008490">
    <property type="entry name" value="Transposase_InsH_N"/>
</dbReference>
<evidence type="ECO:0000313" key="4">
    <source>
        <dbReference type="Proteomes" id="UP001300383"/>
    </source>
</evidence>
<evidence type="ECO:0000259" key="2">
    <source>
        <dbReference type="Pfam" id="PF13751"/>
    </source>
</evidence>
<dbReference type="NCBIfam" id="NF033551">
    <property type="entry name" value="transpos_IS1182"/>
    <property type="match status" value="1"/>
</dbReference>
<name>A0AAP4BDR0_9FIRM</name>
<dbReference type="AlphaFoldDB" id="A0AAP4BDR0"/>
<dbReference type="Proteomes" id="UP001300383">
    <property type="component" value="Unassembled WGS sequence"/>
</dbReference>
<comment type="caution">
    <text evidence="3">The sequence shown here is derived from an EMBL/GenBank/DDBJ whole genome shotgun (WGS) entry which is preliminary data.</text>
</comment>